<dbReference type="CDD" id="cd01651">
    <property type="entry name" value="RT_G2_intron"/>
    <property type="match status" value="1"/>
</dbReference>
<dbReference type="Pfam" id="PF00078">
    <property type="entry name" value="RVT_1"/>
    <property type="match status" value="1"/>
</dbReference>
<feature type="region of interest" description="Disordered" evidence="1">
    <location>
        <begin position="115"/>
        <end position="178"/>
    </location>
</feature>
<dbReference type="PROSITE" id="PS50878">
    <property type="entry name" value="RT_POL"/>
    <property type="match status" value="1"/>
</dbReference>
<dbReference type="Proteomes" id="UP000830115">
    <property type="component" value="Chromosome"/>
</dbReference>
<evidence type="ECO:0000256" key="1">
    <source>
        <dbReference type="SAM" id="MobiDB-lite"/>
    </source>
</evidence>
<dbReference type="EMBL" id="CP086322">
    <property type="protein sequence ID" value="UQA98021.1"/>
    <property type="molecule type" value="Genomic_DNA"/>
</dbReference>
<keyword evidence="3" id="KW-0808">Transferase</keyword>
<name>A0ABY4MNL7_9ACTN</name>
<evidence type="ECO:0000259" key="2">
    <source>
        <dbReference type="PROSITE" id="PS50878"/>
    </source>
</evidence>
<feature type="compositionally biased region" description="Pro residues" evidence="1">
    <location>
        <begin position="148"/>
        <end position="157"/>
    </location>
</feature>
<dbReference type="GO" id="GO:0003964">
    <property type="term" value="F:RNA-directed DNA polymerase activity"/>
    <property type="evidence" value="ECO:0007669"/>
    <property type="project" value="UniProtKB-KW"/>
</dbReference>
<dbReference type="InterPro" id="IPR000477">
    <property type="entry name" value="RT_dom"/>
</dbReference>
<gene>
    <name evidence="3" type="ORF">K9S39_32010</name>
</gene>
<dbReference type="PANTHER" id="PTHR34047:SF8">
    <property type="entry name" value="PROTEIN YKFC"/>
    <property type="match status" value="1"/>
</dbReference>
<keyword evidence="4" id="KW-1185">Reference proteome</keyword>
<evidence type="ECO:0000313" key="4">
    <source>
        <dbReference type="Proteomes" id="UP000830115"/>
    </source>
</evidence>
<accession>A0ABY4MNL7</accession>
<feature type="domain" description="Reverse transcriptase" evidence="2">
    <location>
        <begin position="1"/>
        <end position="178"/>
    </location>
</feature>
<dbReference type="PANTHER" id="PTHR34047">
    <property type="entry name" value="NUCLEAR INTRON MATURASE 1, MITOCHONDRIAL-RELATED"/>
    <property type="match status" value="1"/>
</dbReference>
<organism evidence="3 4">
    <name type="scientific">Streptomyces halobius</name>
    <dbReference type="NCBI Taxonomy" id="2879846"/>
    <lineage>
        <taxon>Bacteria</taxon>
        <taxon>Bacillati</taxon>
        <taxon>Actinomycetota</taxon>
        <taxon>Actinomycetes</taxon>
        <taxon>Kitasatosporales</taxon>
        <taxon>Streptomycetaceae</taxon>
        <taxon>Streptomyces</taxon>
    </lineage>
</organism>
<keyword evidence="3" id="KW-0548">Nucleotidyltransferase</keyword>
<reference evidence="3" key="1">
    <citation type="submission" date="2021-10" db="EMBL/GenBank/DDBJ databases">
        <title>Streptomyces nigrumlapis sp.nov.,an antimicrobial producing actinobacterium isolated from Black Gobi rocks.</title>
        <authorList>
            <person name="Wen Y."/>
            <person name="Zhang W."/>
            <person name="Liu X.G."/>
        </authorList>
    </citation>
    <scope>NUCLEOTIDE SEQUENCE</scope>
    <source>
        <strain evidence="3">ST13-2-2</strain>
    </source>
</reference>
<feature type="compositionally biased region" description="Basic residues" evidence="1">
    <location>
        <begin position="115"/>
        <end position="127"/>
    </location>
</feature>
<proteinExistence type="predicted"/>
<dbReference type="InterPro" id="IPR051083">
    <property type="entry name" value="GrpII_Intron_Splice-Mob/Def"/>
</dbReference>
<sequence>MRHERYRFHPVRRVHIPKKQKGKTRPLGLPTWSDKLVGEVVRLLLEAYDEPVFSGRSHGFRPRKGCHTALRDVAHTWTGATWFIEGDIADCFGSLDHEVMLRILGEKVHDSRFLRRHLPARPTRRPAPRPLPRGPRRGGRDRVRPARLHPPPEPAPALPAAFPSPARLPEHPQPIQGE</sequence>
<feature type="compositionally biased region" description="Low complexity" evidence="1">
    <location>
        <begin position="158"/>
        <end position="167"/>
    </location>
</feature>
<keyword evidence="3" id="KW-0695">RNA-directed DNA polymerase</keyword>
<evidence type="ECO:0000313" key="3">
    <source>
        <dbReference type="EMBL" id="UQA98021.1"/>
    </source>
</evidence>
<dbReference type="InterPro" id="IPR043502">
    <property type="entry name" value="DNA/RNA_pol_sf"/>
</dbReference>
<dbReference type="SUPFAM" id="SSF56672">
    <property type="entry name" value="DNA/RNA polymerases"/>
    <property type="match status" value="1"/>
</dbReference>
<protein>
    <submittedName>
        <fullName evidence="3">Reverse transcriptase/maturase family protein</fullName>
    </submittedName>
</protein>